<evidence type="ECO:0000256" key="1">
    <source>
        <dbReference type="SAM" id="MobiDB-lite"/>
    </source>
</evidence>
<protein>
    <recommendedName>
        <fullName evidence="2">DM2 domain-containing protein</fullName>
    </recommendedName>
</protein>
<accession>A0AAE9DTE8</accession>
<proteinExistence type="predicted"/>
<dbReference type="AlphaFoldDB" id="A0AAE9DTE8"/>
<evidence type="ECO:0000313" key="4">
    <source>
        <dbReference type="Proteomes" id="UP000827892"/>
    </source>
</evidence>
<dbReference type="Pfam" id="PF02201">
    <property type="entry name" value="SWIB"/>
    <property type="match status" value="1"/>
</dbReference>
<dbReference type="Gene3D" id="1.10.245.10">
    <property type="entry name" value="SWIB/MDM2 domain"/>
    <property type="match status" value="1"/>
</dbReference>
<dbReference type="InterPro" id="IPR036885">
    <property type="entry name" value="SWIB_MDM2_dom_sf"/>
</dbReference>
<gene>
    <name evidence="3" type="ORF">L3Y34_015349</name>
</gene>
<feature type="region of interest" description="Disordered" evidence="1">
    <location>
        <begin position="144"/>
        <end position="174"/>
    </location>
</feature>
<reference evidence="3 4" key="1">
    <citation type="submission" date="2022-05" db="EMBL/GenBank/DDBJ databases">
        <title>Chromosome-level reference genomes for two strains of Caenorhabditis briggsae: an improved platform for comparative genomics.</title>
        <authorList>
            <person name="Stevens L."/>
            <person name="Andersen E.C."/>
        </authorList>
    </citation>
    <scope>NUCLEOTIDE SEQUENCE [LARGE SCALE GENOMIC DNA]</scope>
    <source>
        <strain evidence="3">QX1410_ONT</strain>
        <tissue evidence="3">Whole-organism</tissue>
    </source>
</reference>
<evidence type="ECO:0000313" key="3">
    <source>
        <dbReference type="EMBL" id="ULU11914.1"/>
    </source>
</evidence>
<dbReference type="PROSITE" id="PS51925">
    <property type="entry name" value="SWIB_MDM2"/>
    <property type="match status" value="1"/>
</dbReference>
<organism evidence="3 4">
    <name type="scientific">Caenorhabditis briggsae</name>
    <dbReference type="NCBI Taxonomy" id="6238"/>
    <lineage>
        <taxon>Eukaryota</taxon>
        <taxon>Metazoa</taxon>
        <taxon>Ecdysozoa</taxon>
        <taxon>Nematoda</taxon>
        <taxon>Chromadorea</taxon>
        <taxon>Rhabditida</taxon>
        <taxon>Rhabditina</taxon>
        <taxon>Rhabditomorpha</taxon>
        <taxon>Rhabditoidea</taxon>
        <taxon>Rhabditidae</taxon>
        <taxon>Peloderinae</taxon>
        <taxon>Caenorhabditis</taxon>
    </lineage>
</organism>
<dbReference type="InterPro" id="IPR003121">
    <property type="entry name" value="SWIB_MDM2_domain"/>
</dbReference>
<feature type="compositionally biased region" description="Polar residues" evidence="1">
    <location>
        <begin position="145"/>
        <end position="155"/>
    </location>
</feature>
<dbReference type="InterPro" id="IPR019835">
    <property type="entry name" value="SWIB_domain"/>
</dbReference>
<dbReference type="PANTHER" id="PTHR13844">
    <property type="entry name" value="SWI/SNF-RELATED MATRIX-ASSOCIATED ACTIN-DEPENDENT REGULATOR OF CHROMATIN SUBFAMILY D"/>
    <property type="match status" value="1"/>
</dbReference>
<dbReference type="SUPFAM" id="SSF47592">
    <property type="entry name" value="SWIB/MDM2 domain"/>
    <property type="match status" value="1"/>
</dbReference>
<feature type="compositionally biased region" description="Polar residues" evidence="1">
    <location>
        <begin position="17"/>
        <end position="37"/>
    </location>
</feature>
<dbReference type="SMART" id="SM00151">
    <property type="entry name" value="SWIB"/>
    <property type="match status" value="1"/>
</dbReference>
<sequence length="417" mass="48815">MHSQQRPGQMGRHPYGTPSNVQQTRRPGTFSAQQQQMHAVRPPPTAAPKKKRYADKCIHPKIRELEPDTENYMALLASEQRIDSTIARKRLDIQEALKRPSKVKKRLRIYISHTFIEERQPERENEDASLPMWELRVEGRLLDDQSPQSAVSGQRPNPKKKTPQTNETDGFQVKRAGDRPVKCRVLLLLDNHPSKFKLHPRLAKVLGIAADTRPKIIEALWQYIKTHGLQDPQERDIINCDTFLTQCFGVARMRFMEVPNKLHQLLQQIDPLEFNHVIQRPKEGQEQVSTCYDIDVEMEDPVKQYMAQFIHNPILVNDIQNLDQKCYDIIEQINELKTRRDFYARFYTEPTEFIRDWLMSQNSDLKHLNDMNGDVEAERYSAAYVKSETEEGVQRYMYQKVNQKRLELEQSLGVRSN</sequence>
<feature type="domain" description="DM2" evidence="2">
    <location>
        <begin position="191"/>
        <end position="268"/>
    </location>
</feature>
<name>A0AAE9DTE8_CAEBR</name>
<evidence type="ECO:0000259" key="2">
    <source>
        <dbReference type="PROSITE" id="PS51925"/>
    </source>
</evidence>
<dbReference type="Proteomes" id="UP000827892">
    <property type="component" value="Chromosome I"/>
</dbReference>
<dbReference type="EMBL" id="CP090891">
    <property type="protein sequence ID" value="ULU11914.1"/>
    <property type="molecule type" value="Genomic_DNA"/>
</dbReference>
<feature type="region of interest" description="Disordered" evidence="1">
    <location>
        <begin position="1"/>
        <end position="53"/>
    </location>
</feature>